<proteinExistence type="predicted"/>
<reference evidence="1" key="1">
    <citation type="journal article" date="2010" name="Science">
        <title>Plasticity of animal genome architecture unmasked by rapid evolution of a pelagic tunicate.</title>
        <authorList>
            <person name="Denoeud F."/>
            <person name="Henriet S."/>
            <person name="Mungpakdee S."/>
            <person name="Aury J.M."/>
            <person name="Da Silva C."/>
            <person name="Brinkmann H."/>
            <person name="Mikhaleva J."/>
            <person name="Olsen L.C."/>
            <person name="Jubin C."/>
            <person name="Canestro C."/>
            <person name="Bouquet J.M."/>
            <person name="Danks G."/>
            <person name="Poulain J."/>
            <person name="Campsteijn C."/>
            <person name="Adamski M."/>
            <person name="Cross I."/>
            <person name="Yadetie F."/>
            <person name="Muffato M."/>
            <person name="Louis A."/>
            <person name="Butcher S."/>
            <person name="Tsagkogeorga G."/>
            <person name="Konrad A."/>
            <person name="Singh S."/>
            <person name="Jensen M.F."/>
            <person name="Cong E.H."/>
            <person name="Eikeseth-Otteraa H."/>
            <person name="Noel B."/>
            <person name="Anthouard V."/>
            <person name="Porcel B.M."/>
            <person name="Kachouri-Lafond R."/>
            <person name="Nishino A."/>
            <person name="Ugolini M."/>
            <person name="Chourrout P."/>
            <person name="Nishida H."/>
            <person name="Aasland R."/>
            <person name="Huzurbazar S."/>
            <person name="Westhof E."/>
            <person name="Delsuc F."/>
            <person name="Lehrach H."/>
            <person name="Reinhardt R."/>
            <person name="Weissenbach J."/>
            <person name="Roy S.W."/>
            <person name="Artiguenave F."/>
            <person name="Postlethwait J.H."/>
            <person name="Manak J.R."/>
            <person name="Thompson E.M."/>
            <person name="Jaillon O."/>
            <person name="Du Pasquier L."/>
            <person name="Boudinot P."/>
            <person name="Liberles D.A."/>
            <person name="Volff J.N."/>
            <person name="Philippe H."/>
            <person name="Lenhard B."/>
            <person name="Roest Crollius H."/>
            <person name="Wincker P."/>
            <person name="Chourrout D."/>
        </authorList>
    </citation>
    <scope>NUCLEOTIDE SEQUENCE [LARGE SCALE GENOMIC DNA]</scope>
</reference>
<organism evidence="1">
    <name type="scientific">Oikopleura dioica</name>
    <name type="common">Tunicate</name>
    <dbReference type="NCBI Taxonomy" id="34765"/>
    <lineage>
        <taxon>Eukaryota</taxon>
        <taxon>Metazoa</taxon>
        <taxon>Chordata</taxon>
        <taxon>Tunicata</taxon>
        <taxon>Appendicularia</taxon>
        <taxon>Copelata</taxon>
        <taxon>Oikopleuridae</taxon>
        <taxon>Oikopleura</taxon>
    </lineage>
</organism>
<sequence>RDLSYSSYTRKEDHLKTDLVKVETNFQDISDQISAAVRTNACPSDVPIDILFLLDSSYMTTSTAYSQFKRLVAYMASTMMYSSGC</sequence>
<gene>
    <name evidence="1" type="ORF">GSOID_T00025923001</name>
</gene>
<name>E4Z3G9_OIKDI</name>
<protein>
    <recommendedName>
        <fullName evidence="2">VWFA domain-containing protein</fullName>
    </recommendedName>
</protein>
<accession>E4Z3G9</accession>
<evidence type="ECO:0000313" key="1">
    <source>
        <dbReference type="EMBL" id="CBY42247.1"/>
    </source>
</evidence>
<feature type="non-terminal residue" evidence="1">
    <location>
        <position position="1"/>
    </location>
</feature>
<evidence type="ECO:0008006" key="2">
    <source>
        <dbReference type="Google" id="ProtNLM"/>
    </source>
</evidence>
<dbReference type="EMBL" id="FN656982">
    <property type="protein sequence ID" value="CBY42247.1"/>
    <property type="molecule type" value="Genomic_DNA"/>
</dbReference>
<dbReference type="AlphaFoldDB" id="E4Z3G9"/>
<dbReference type="Proteomes" id="UP000011014">
    <property type="component" value="Unassembled WGS sequence"/>
</dbReference>